<accession>A0ACA9R3P5</accession>
<reference evidence="1" key="1">
    <citation type="submission" date="2021-06" db="EMBL/GenBank/DDBJ databases">
        <authorList>
            <person name="Kallberg Y."/>
            <person name="Tangrot J."/>
            <person name="Rosling A."/>
        </authorList>
    </citation>
    <scope>NUCLEOTIDE SEQUENCE</scope>
    <source>
        <strain evidence="1">28 12/20/2015</strain>
    </source>
</reference>
<feature type="non-terminal residue" evidence="1">
    <location>
        <position position="209"/>
    </location>
</feature>
<keyword evidence="2" id="KW-1185">Reference proteome</keyword>
<comment type="caution">
    <text evidence="1">The sequence shown here is derived from an EMBL/GenBank/DDBJ whole genome shotgun (WGS) entry which is preliminary data.</text>
</comment>
<feature type="non-terminal residue" evidence="1">
    <location>
        <position position="1"/>
    </location>
</feature>
<proteinExistence type="predicted"/>
<name>A0ACA9R3P5_9GLOM</name>
<gene>
    <name evidence="1" type="ORF">SPELUC_LOCUS16000</name>
</gene>
<dbReference type="Proteomes" id="UP000789366">
    <property type="component" value="Unassembled WGS sequence"/>
</dbReference>
<organism evidence="1 2">
    <name type="scientific">Cetraspora pellucida</name>
    <dbReference type="NCBI Taxonomy" id="1433469"/>
    <lineage>
        <taxon>Eukaryota</taxon>
        <taxon>Fungi</taxon>
        <taxon>Fungi incertae sedis</taxon>
        <taxon>Mucoromycota</taxon>
        <taxon>Glomeromycotina</taxon>
        <taxon>Glomeromycetes</taxon>
        <taxon>Diversisporales</taxon>
        <taxon>Gigasporaceae</taxon>
        <taxon>Cetraspora</taxon>
    </lineage>
</organism>
<sequence>NNVDGKALMKIDIEKLRQFKVPSKDHYVFLNTVELLKSKSVQGAYLQNWKGDISFTFWFNHFISLDNPHPPIARLILPPDPSTLLPFEIQKEIIDLEDGTDISTSDNEMFESDEKSGDDETSSMDLDNDENLNDEEGLDKNEDSRLNEYLDDGVDSFMNLNEEPLTRFRAVPYGAEQFTEEDYKRAEEKKSDYGYLRRWMHMEDDELLP</sequence>
<evidence type="ECO:0000313" key="2">
    <source>
        <dbReference type="Proteomes" id="UP000789366"/>
    </source>
</evidence>
<protein>
    <submittedName>
        <fullName evidence="1">16830_t:CDS:1</fullName>
    </submittedName>
</protein>
<evidence type="ECO:0000313" key="1">
    <source>
        <dbReference type="EMBL" id="CAG8774756.1"/>
    </source>
</evidence>
<dbReference type="EMBL" id="CAJVPW010056324">
    <property type="protein sequence ID" value="CAG8774756.1"/>
    <property type="molecule type" value="Genomic_DNA"/>
</dbReference>